<evidence type="ECO:0000313" key="2">
    <source>
        <dbReference type="EMBL" id="EEV17672.1"/>
    </source>
</evidence>
<dbReference type="Proteomes" id="UP000005709">
    <property type="component" value="Unassembled WGS sequence"/>
</dbReference>
<reference evidence="2 3" key="1">
    <citation type="submission" date="2009-07" db="EMBL/GenBank/DDBJ databases">
        <authorList>
            <person name="Madupu R."/>
            <person name="Sebastian Y."/>
            <person name="Durkin A.S."/>
            <person name="Torralba M."/>
            <person name="Methe B."/>
            <person name="Sutton G.G."/>
            <person name="Strausberg R.L."/>
            <person name="Nelson K.E."/>
        </authorList>
    </citation>
    <scope>NUCLEOTIDE SEQUENCE [LARGE SCALE GENOMIC DNA]</scope>
    <source>
        <strain evidence="2 3">RM3268</strain>
    </source>
</reference>
<keyword evidence="1" id="KW-1133">Transmembrane helix</keyword>
<dbReference type="AlphaFoldDB" id="C8PHQ8"/>
<keyword evidence="1" id="KW-0812">Transmembrane</keyword>
<proteinExistence type="predicted"/>
<evidence type="ECO:0000313" key="3">
    <source>
        <dbReference type="Proteomes" id="UP000005709"/>
    </source>
</evidence>
<name>C8PHQ8_9BACT</name>
<feature type="transmembrane region" description="Helical" evidence="1">
    <location>
        <begin position="20"/>
        <end position="39"/>
    </location>
</feature>
<comment type="caution">
    <text evidence="2">The sequence shown here is derived from an EMBL/GenBank/DDBJ whole genome shotgun (WGS) entry which is preliminary data.</text>
</comment>
<accession>C8PHQ8</accession>
<keyword evidence="1" id="KW-0472">Membrane</keyword>
<organism evidence="2 3">
    <name type="scientific">Campylobacter gracilis RM3268</name>
    <dbReference type="NCBI Taxonomy" id="553220"/>
    <lineage>
        <taxon>Bacteria</taxon>
        <taxon>Pseudomonadati</taxon>
        <taxon>Campylobacterota</taxon>
        <taxon>Epsilonproteobacteria</taxon>
        <taxon>Campylobacterales</taxon>
        <taxon>Campylobacteraceae</taxon>
        <taxon>Campylobacter</taxon>
    </lineage>
</organism>
<sequence>MLIKFMMAIIHFKTLDLLKFDENFYIINFICLIILNFIIF</sequence>
<dbReference type="EMBL" id="ACYG01000024">
    <property type="protein sequence ID" value="EEV17672.1"/>
    <property type="molecule type" value="Genomic_DNA"/>
</dbReference>
<keyword evidence="3" id="KW-1185">Reference proteome</keyword>
<evidence type="ECO:0000256" key="1">
    <source>
        <dbReference type="SAM" id="Phobius"/>
    </source>
</evidence>
<protein>
    <submittedName>
        <fullName evidence="2">Uncharacterized protein</fullName>
    </submittedName>
</protein>
<gene>
    <name evidence="2" type="ORF">CAMGR0001_0504</name>
</gene>